<keyword evidence="2" id="KW-1185">Reference proteome</keyword>
<organism evidence="1 2">
    <name type="scientific">Legionella santicrucis</name>
    <dbReference type="NCBI Taxonomy" id="45074"/>
    <lineage>
        <taxon>Bacteria</taxon>
        <taxon>Pseudomonadati</taxon>
        <taxon>Pseudomonadota</taxon>
        <taxon>Gammaproteobacteria</taxon>
        <taxon>Legionellales</taxon>
        <taxon>Legionellaceae</taxon>
        <taxon>Legionella</taxon>
    </lineage>
</organism>
<proteinExistence type="predicted"/>
<dbReference type="EMBL" id="LNYU01000085">
    <property type="protein sequence ID" value="KTD55879.1"/>
    <property type="molecule type" value="Genomic_DNA"/>
</dbReference>
<evidence type="ECO:0000313" key="2">
    <source>
        <dbReference type="Proteomes" id="UP000054703"/>
    </source>
</evidence>
<sequence>MKDKGKDLQISSNPNSVFSTVSSKDRLKDFDASKQDAWLGYTEAVINELGDLFSFFPEKPPVIHKDLRCPEDLLSIQVGCTYAWLANKRREVAKILKHGPLRHQFGLFNKPGFASTDEFNLNRDLPSQKNEIYEHIHELINKPTENIEVTEQKNDHEEKIKYIIRIKLTEDERAKLHEKNTNSLFPFIEDEVVLTITLHDYGKQDNRTTLVIDHCMTPFAENYASKSSYFQVQFELIQPYFESCCNWNSAEGVDEFLINAGKIAHGLARLQPVGRGNSAIVEWMIRGLAKAKNIELGLFNHDELGWDFKVFLTPDIEVYAHWFAEKAFASPTLIAKESILLGK</sequence>
<dbReference type="OrthoDB" id="5644945at2"/>
<comment type="caution">
    <text evidence="1">The sequence shown here is derived from an EMBL/GenBank/DDBJ whole genome shotgun (WGS) entry which is preliminary data.</text>
</comment>
<dbReference type="Proteomes" id="UP000054703">
    <property type="component" value="Unassembled WGS sequence"/>
</dbReference>
<dbReference type="RefSeq" id="WP_058515349.1">
    <property type="nucleotide sequence ID" value="NZ_CAAAIH010000038.1"/>
</dbReference>
<reference evidence="1 2" key="1">
    <citation type="submission" date="2015-11" db="EMBL/GenBank/DDBJ databases">
        <title>Genomic analysis of 38 Legionella species identifies large and diverse effector repertoires.</title>
        <authorList>
            <person name="Burstein D."/>
            <person name="Amaro F."/>
            <person name="Zusman T."/>
            <person name="Lifshitz Z."/>
            <person name="Cohen O."/>
            <person name="Gilbert J.A."/>
            <person name="Pupko T."/>
            <person name="Shuman H.A."/>
            <person name="Segal G."/>
        </authorList>
    </citation>
    <scope>NUCLEOTIDE SEQUENCE [LARGE SCALE GENOMIC DNA]</scope>
    <source>
        <strain evidence="1 2">SC-63-C7</strain>
    </source>
</reference>
<dbReference type="AlphaFoldDB" id="A0A0W0YGD2"/>
<name>A0A0W0YGD2_9GAMM</name>
<dbReference type="PATRIC" id="fig|45074.5.peg.3683"/>
<accession>A0A0W0YGD2</accession>
<dbReference type="Gene3D" id="1.10.3290.20">
    <property type="match status" value="1"/>
</dbReference>
<evidence type="ECO:0000313" key="1">
    <source>
        <dbReference type="EMBL" id="KTD55879.1"/>
    </source>
</evidence>
<gene>
    <name evidence="1" type="primary">lidE</name>
    <name evidence="1" type="ORF">Lsan_3431</name>
</gene>
<protein>
    <submittedName>
        <fullName evidence="1">LidE</fullName>
    </submittedName>
</protein>